<keyword evidence="6 7" id="KW-0472">Membrane</keyword>
<evidence type="ECO:0000256" key="7">
    <source>
        <dbReference type="RuleBase" id="RU361233"/>
    </source>
</evidence>
<keyword evidence="4 7" id="KW-0812">Transmembrane</keyword>
<evidence type="ECO:0000256" key="5">
    <source>
        <dbReference type="ARBA" id="ARBA00022989"/>
    </source>
</evidence>
<dbReference type="InterPro" id="IPR006702">
    <property type="entry name" value="CASP_dom"/>
</dbReference>
<feature type="domain" description="Casparian strip membrane protein" evidence="8">
    <location>
        <begin position="23"/>
        <end position="68"/>
    </location>
</feature>
<dbReference type="AlphaFoldDB" id="A0AAV9EEX8"/>
<sequence>MENNNIAKQDKDLSNKVQRNYVMTQVALRTLTFISTLSAALVMITNEQHKVVLGLSWNARYTYSAAFR</sequence>
<organism evidence="9 10">
    <name type="scientific">Acorus calamus</name>
    <name type="common">Sweet flag</name>
    <dbReference type="NCBI Taxonomy" id="4465"/>
    <lineage>
        <taxon>Eukaryota</taxon>
        <taxon>Viridiplantae</taxon>
        <taxon>Streptophyta</taxon>
        <taxon>Embryophyta</taxon>
        <taxon>Tracheophyta</taxon>
        <taxon>Spermatophyta</taxon>
        <taxon>Magnoliopsida</taxon>
        <taxon>Liliopsida</taxon>
        <taxon>Acoraceae</taxon>
        <taxon>Acorus</taxon>
    </lineage>
</organism>
<comment type="caution">
    <text evidence="7">Lacks conserved residue(s) required for the propagation of feature annotation.</text>
</comment>
<keyword evidence="5 7" id="KW-1133">Transmembrane helix</keyword>
<reference evidence="9" key="2">
    <citation type="submission" date="2023-06" db="EMBL/GenBank/DDBJ databases">
        <authorList>
            <person name="Ma L."/>
            <person name="Liu K.-W."/>
            <person name="Li Z."/>
            <person name="Hsiao Y.-Y."/>
            <person name="Qi Y."/>
            <person name="Fu T."/>
            <person name="Tang G."/>
            <person name="Zhang D."/>
            <person name="Sun W.-H."/>
            <person name="Liu D.-K."/>
            <person name="Li Y."/>
            <person name="Chen G.-Z."/>
            <person name="Liu X.-D."/>
            <person name="Liao X.-Y."/>
            <person name="Jiang Y.-T."/>
            <person name="Yu X."/>
            <person name="Hao Y."/>
            <person name="Huang J."/>
            <person name="Zhao X.-W."/>
            <person name="Ke S."/>
            <person name="Chen Y.-Y."/>
            <person name="Wu W.-L."/>
            <person name="Hsu J.-L."/>
            <person name="Lin Y.-F."/>
            <person name="Huang M.-D."/>
            <person name="Li C.-Y."/>
            <person name="Huang L."/>
            <person name="Wang Z.-W."/>
            <person name="Zhao X."/>
            <person name="Zhong W.-Y."/>
            <person name="Peng D.-H."/>
            <person name="Ahmad S."/>
            <person name="Lan S."/>
            <person name="Zhang J.-S."/>
            <person name="Tsai W.-C."/>
            <person name="Van De Peer Y."/>
            <person name="Liu Z.-J."/>
        </authorList>
    </citation>
    <scope>NUCLEOTIDE SEQUENCE</scope>
    <source>
        <strain evidence="9">CP</strain>
        <tissue evidence="9">Leaves</tissue>
    </source>
</reference>
<dbReference type="EMBL" id="JAUJYO010000008">
    <property type="protein sequence ID" value="KAK1310913.1"/>
    <property type="molecule type" value="Genomic_DNA"/>
</dbReference>
<keyword evidence="3 7" id="KW-1003">Cell membrane</keyword>
<protein>
    <recommendedName>
        <fullName evidence="7">CASP-like protein</fullName>
    </recommendedName>
</protein>
<evidence type="ECO:0000259" key="8">
    <source>
        <dbReference type="Pfam" id="PF04535"/>
    </source>
</evidence>
<dbReference type="Proteomes" id="UP001180020">
    <property type="component" value="Unassembled WGS sequence"/>
</dbReference>
<dbReference type="Pfam" id="PF04535">
    <property type="entry name" value="CASP_dom"/>
    <property type="match status" value="1"/>
</dbReference>
<gene>
    <name evidence="9" type="ORF">QJS10_CPA08g00443</name>
</gene>
<evidence type="ECO:0000256" key="2">
    <source>
        <dbReference type="ARBA" id="ARBA00007651"/>
    </source>
</evidence>
<evidence type="ECO:0000256" key="6">
    <source>
        <dbReference type="ARBA" id="ARBA00023136"/>
    </source>
</evidence>
<comment type="similarity">
    <text evidence="2 7">Belongs to the Casparian strip membrane proteins (CASP) family.</text>
</comment>
<evidence type="ECO:0000313" key="9">
    <source>
        <dbReference type="EMBL" id="KAK1310913.1"/>
    </source>
</evidence>
<comment type="subunit">
    <text evidence="7">Homodimer and heterodimers.</text>
</comment>
<comment type="subcellular location">
    <subcellularLocation>
        <location evidence="1 7">Cell membrane</location>
        <topology evidence="1 7">Multi-pass membrane protein</topology>
    </subcellularLocation>
</comment>
<proteinExistence type="inferred from homology"/>
<keyword evidence="10" id="KW-1185">Reference proteome</keyword>
<evidence type="ECO:0000313" key="10">
    <source>
        <dbReference type="Proteomes" id="UP001180020"/>
    </source>
</evidence>
<evidence type="ECO:0000256" key="3">
    <source>
        <dbReference type="ARBA" id="ARBA00022475"/>
    </source>
</evidence>
<comment type="caution">
    <text evidence="9">The sequence shown here is derived from an EMBL/GenBank/DDBJ whole genome shotgun (WGS) entry which is preliminary data.</text>
</comment>
<reference evidence="9" key="1">
    <citation type="journal article" date="2023" name="Nat. Commun.">
        <title>Diploid and tetraploid genomes of Acorus and the evolution of monocots.</title>
        <authorList>
            <person name="Ma L."/>
            <person name="Liu K.W."/>
            <person name="Li Z."/>
            <person name="Hsiao Y.Y."/>
            <person name="Qi Y."/>
            <person name="Fu T."/>
            <person name="Tang G.D."/>
            <person name="Zhang D."/>
            <person name="Sun W.H."/>
            <person name="Liu D.K."/>
            <person name="Li Y."/>
            <person name="Chen G.Z."/>
            <person name="Liu X.D."/>
            <person name="Liao X.Y."/>
            <person name="Jiang Y.T."/>
            <person name="Yu X."/>
            <person name="Hao Y."/>
            <person name="Huang J."/>
            <person name="Zhao X.W."/>
            <person name="Ke S."/>
            <person name="Chen Y.Y."/>
            <person name="Wu W.L."/>
            <person name="Hsu J.L."/>
            <person name="Lin Y.F."/>
            <person name="Huang M.D."/>
            <person name="Li C.Y."/>
            <person name="Huang L."/>
            <person name="Wang Z.W."/>
            <person name="Zhao X."/>
            <person name="Zhong W.Y."/>
            <person name="Peng D.H."/>
            <person name="Ahmad S."/>
            <person name="Lan S."/>
            <person name="Zhang J.S."/>
            <person name="Tsai W.C."/>
            <person name="Van de Peer Y."/>
            <person name="Liu Z.J."/>
        </authorList>
    </citation>
    <scope>NUCLEOTIDE SEQUENCE</scope>
    <source>
        <strain evidence="9">CP</strain>
    </source>
</reference>
<accession>A0AAV9EEX8</accession>
<evidence type="ECO:0000256" key="1">
    <source>
        <dbReference type="ARBA" id="ARBA00004651"/>
    </source>
</evidence>
<feature type="transmembrane region" description="Helical" evidence="7">
    <location>
        <begin position="21"/>
        <end position="44"/>
    </location>
</feature>
<dbReference type="GO" id="GO:0005886">
    <property type="term" value="C:plasma membrane"/>
    <property type="evidence" value="ECO:0007669"/>
    <property type="project" value="UniProtKB-SubCell"/>
</dbReference>
<name>A0AAV9EEX8_ACOCL</name>
<evidence type="ECO:0000256" key="4">
    <source>
        <dbReference type="ARBA" id="ARBA00022692"/>
    </source>
</evidence>